<dbReference type="GO" id="GO:0004190">
    <property type="term" value="F:aspartic-type endopeptidase activity"/>
    <property type="evidence" value="ECO:0007669"/>
    <property type="project" value="InterPro"/>
</dbReference>
<dbReference type="Pfam" id="PF14543">
    <property type="entry name" value="TAXi_N"/>
    <property type="match status" value="1"/>
</dbReference>
<dbReference type="InterPro" id="IPR032861">
    <property type="entry name" value="TAXi_N"/>
</dbReference>
<dbReference type="AlphaFoldDB" id="A0A426ZBE1"/>
<dbReference type="InterPro" id="IPR021109">
    <property type="entry name" value="Peptidase_aspartic_dom_sf"/>
</dbReference>
<comment type="similarity">
    <text evidence="1">Belongs to the peptidase A1 family.</text>
</comment>
<accession>A0A426ZBE1</accession>
<dbReference type="PANTHER" id="PTHR13683">
    <property type="entry name" value="ASPARTYL PROTEASES"/>
    <property type="match status" value="1"/>
</dbReference>
<dbReference type="PROSITE" id="PS51767">
    <property type="entry name" value="PEPTIDASE_A1"/>
    <property type="match status" value="1"/>
</dbReference>
<reference evidence="3 4" key="1">
    <citation type="journal article" date="2014" name="Agronomy (Basel)">
        <title>A Draft Genome Sequence for Ensete ventricosum, the Drought-Tolerant Tree Against Hunger.</title>
        <authorList>
            <person name="Harrison J."/>
            <person name="Moore K.A."/>
            <person name="Paszkiewicz K."/>
            <person name="Jones T."/>
            <person name="Grant M."/>
            <person name="Ambacheew D."/>
            <person name="Muzemil S."/>
            <person name="Studholme D.J."/>
        </authorList>
    </citation>
    <scope>NUCLEOTIDE SEQUENCE [LARGE SCALE GENOMIC DNA]</scope>
</reference>
<dbReference type="EMBL" id="AMZH03007451">
    <property type="protein sequence ID" value="RRT61295.1"/>
    <property type="molecule type" value="Genomic_DNA"/>
</dbReference>
<dbReference type="InterPro" id="IPR001461">
    <property type="entry name" value="Aspartic_peptidase_A1"/>
</dbReference>
<evidence type="ECO:0000313" key="4">
    <source>
        <dbReference type="Proteomes" id="UP000287651"/>
    </source>
</evidence>
<dbReference type="PANTHER" id="PTHR13683:SF750">
    <property type="entry name" value="ASPARTYL PROTEASE AED1"/>
    <property type="match status" value="1"/>
</dbReference>
<sequence>MVSHDNTWEEATSARAIRSAADRASEVKVIGYDTAHLLHAPLMLYGVPRPRLILLQLHVYRMTWPYPEGRQGEHDATYTESLLEVVQQPGTYSPRSRTHSLPLGLGPPVVTAKAFLGLAQEIVSSFSGSNATALRLVHRHGPCSPFHNKKLLSLEETLLKDQLRVNYLRRSALKSSTKSQVDDSEASIPAEYGGGEYVITVGYGTPSREQTVTMDTGSDLSWIQCKPCSACYSQQQPIFDPSQSSSYATIPCNSPDCSQLRSSCSSSCAYGITYGDGSITSGVYSHDRLMLSPNDVIEDFLFGCGTDNEGLFQDTAGLVGLGRGKRSLVSQTSQVYHSVFSYCLPSTPSSTGFLKLGEPGDASNTVYTRMQTSSNHPSFYFVDLTGISVGGQQLAISPSVFSWHDRRLRHHHHSPPGVGIRSPEVGVPELHVPVPYCASDASTRYLL</sequence>
<proteinExistence type="inferred from homology"/>
<protein>
    <recommendedName>
        <fullName evidence="2">Peptidase A1 domain-containing protein</fullName>
    </recommendedName>
</protein>
<organism evidence="3 4">
    <name type="scientific">Ensete ventricosum</name>
    <name type="common">Abyssinian banana</name>
    <name type="synonym">Musa ensete</name>
    <dbReference type="NCBI Taxonomy" id="4639"/>
    <lineage>
        <taxon>Eukaryota</taxon>
        <taxon>Viridiplantae</taxon>
        <taxon>Streptophyta</taxon>
        <taxon>Embryophyta</taxon>
        <taxon>Tracheophyta</taxon>
        <taxon>Spermatophyta</taxon>
        <taxon>Magnoliopsida</taxon>
        <taxon>Liliopsida</taxon>
        <taxon>Zingiberales</taxon>
        <taxon>Musaceae</taxon>
        <taxon>Ensete</taxon>
    </lineage>
</organism>
<dbReference type="GO" id="GO:0006508">
    <property type="term" value="P:proteolysis"/>
    <property type="evidence" value="ECO:0007669"/>
    <property type="project" value="InterPro"/>
</dbReference>
<evidence type="ECO:0000256" key="1">
    <source>
        <dbReference type="ARBA" id="ARBA00007447"/>
    </source>
</evidence>
<gene>
    <name evidence="3" type="ORF">B296_00042651</name>
</gene>
<dbReference type="FunFam" id="2.40.70.10:FF:000021">
    <property type="entry name" value="Aspartyl protease AED1"/>
    <property type="match status" value="1"/>
</dbReference>
<dbReference type="Gene3D" id="2.40.70.10">
    <property type="entry name" value="Acid Proteases"/>
    <property type="match status" value="2"/>
</dbReference>
<comment type="caution">
    <text evidence="3">The sequence shown here is derived from an EMBL/GenBank/DDBJ whole genome shotgun (WGS) entry which is preliminary data.</text>
</comment>
<evidence type="ECO:0000313" key="3">
    <source>
        <dbReference type="EMBL" id="RRT61295.1"/>
    </source>
</evidence>
<feature type="domain" description="Peptidase A1" evidence="2">
    <location>
        <begin position="197"/>
        <end position="447"/>
    </location>
</feature>
<dbReference type="InterPro" id="IPR033121">
    <property type="entry name" value="PEPTIDASE_A1"/>
</dbReference>
<evidence type="ECO:0000259" key="2">
    <source>
        <dbReference type="PROSITE" id="PS51767"/>
    </source>
</evidence>
<dbReference type="Proteomes" id="UP000287651">
    <property type="component" value="Unassembled WGS sequence"/>
</dbReference>
<dbReference type="SUPFAM" id="SSF50630">
    <property type="entry name" value="Acid proteases"/>
    <property type="match status" value="1"/>
</dbReference>
<name>A0A426ZBE1_ENSVE</name>